<evidence type="ECO:0000313" key="1">
    <source>
        <dbReference type="Ensembl" id="ENSCANP00000017886.1"/>
    </source>
</evidence>
<dbReference type="Ensembl" id="ENSCANT00000040838.1">
    <property type="protein sequence ID" value="ENSCANP00000017886.1"/>
    <property type="gene ID" value="ENSCANG00000032389.1"/>
</dbReference>
<accession>A0A2K5IMZ2</accession>
<protein>
    <submittedName>
        <fullName evidence="1">Uncharacterized protein</fullName>
    </submittedName>
</protein>
<sequence>MILNAKLCTKRLLLLDSKLPCPLYQWLTRHIGIYVILRGERELSLKKLETSILPS</sequence>
<proteinExistence type="predicted"/>
<keyword evidence="2" id="KW-1185">Reference proteome</keyword>
<name>A0A2K5IMZ2_COLAP</name>
<dbReference type="Proteomes" id="UP000233080">
    <property type="component" value="Unassembled WGS sequence"/>
</dbReference>
<organism evidence="1 2">
    <name type="scientific">Colobus angolensis palliatus</name>
    <name type="common">Peters' Angolan colobus</name>
    <dbReference type="NCBI Taxonomy" id="336983"/>
    <lineage>
        <taxon>Eukaryota</taxon>
        <taxon>Metazoa</taxon>
        <taxon>Chordata</taxon>
        <taxon>Craniata</taxon>
        <taxon>Vertebrata</taxon>
        <taxon>Euteleostomi</taxon>
        <taxon>Mammalia</taxon>
        <taxon>Eutheria</taxon>
        <taxon>Euarchontoglires</taxon>
        <taxon>Primates</taxon>
        <taxon>Haplorrhini</taxon>
        <taxon>Catarrhini</taxon>
        <taxon>Cercopithecidae</taxon>
        <taxon>Colobinae</taxon>
        <taxon>Colobus</taxon>
    </lineage>
</organism>
<reference evidence="1" key="2">
    <citation type="submission" date="2025-09" db="UniProtKB">
        <authorList>
            <consortium name="Ensembl"/>
        </authorList>
    </citation>
    <scope>IDENTIFICATION</scope>
</reference>
<dbReference type="OMA" id="WLTRHIG"/>
<reference evidence="1" key="1">
    <citation type="submission" date="2025-08" db="UniProtKB">
        <authorList>
            <consortium name="Ensembl"/>
        </authorList>
    </citation>
    <scope>IDENTIFICATION</scope>
</reference>
<dbReference type="AlphaFoldDB" id="A0A2K5IMZ2"/>
<evidence type="ECO:0000313" key="2">
    <source>
        <dbReference type="Proteomes" id="UP000233080"/>
    </source>
</evidence>